<keyword evidence="1" id="KW-1133">Transmembrane helix</keyword>
<keyword evidence="3" id="KW-1185">Reference proteome</keyword>
<keyword evidence="1" id="KW-0472">Membrane</keyword>
<sequence length="110" mass="11202">MFGAVREIVTSMGLGSQVAMAATLVVAAFYVYRAVGMARVVSGVLGTLTREVLVLLVVGAVVIGLGWASPNVGTAIDHAQFALREGVDLASGPGRRLFRWAVDAAAGGGS</sequence>
<evidence type="ECO:0000313" key="2">
    <source>
        <dbReference type="EMBL" id="EMA59920.1"/>
    </source>
</evidence>
<keyword evidence="1" id="KW-0812">Transmembrane</keyword>
<evidence type="ECO:0000256" key="1">
    <source>
        <dbReference type="SAM" id="Phobius"/>
    </source>
</evidence>
<gene>
    <name evidence="2" type="ORF">C468_14048</name>
</gene>
<feature type="transmembrane region" description="Helical" evidence="1">
    <location>
        <begin position="52"/>
        <end position="68"/>
    </location>
</feature>
<protein>
    <submittedName>
        <fullName evidence="2">Uncharacterized protein</fullName>
    </submittedName>
</protein>
<dbReference type="Proteomes" id="UP000011546">
    <property type="component" value="Unassembled WGS sequence"/>
</dbReference>
<dbReference type="AlphaFoldDB" id="M0NTG5"/>
<accession>M0NTG5</accession>
<name>M0NTG5_9EURY</name>
<organism evidence="2 3">
    <name type="scientific">Halorubrum kocurii JCM 14978</name>
    <dbReference type="NCBI Taxonomy" id="1230456"/>
    <lineage>
        <taxon>Archaea</taxon>
        <taxon>Methanobacteriati</taxon>
        <taxon>Methanobacteriota</taxon>
        <taxon>Stenosarchaea group</taxon>
        <taxon>Halobacteria</taxon>
        <taxon>Halobacteriales</taxon>
        <taxon>Haloferacaceae</taxon>
        <taxon>Halorubrum</taxon>
    </lineage>
</organism>
<comment type="caution">
    <text evidence="2">The sequence shown here is derived from an EMBL/GenBank/DDBJ whole genome shotgun (WGS) entry which is preliminary data.</text>
</comment>
<evidence type="ECO:0000313" key="3">
    <source>
        <dbReference type="Proteomes" id="UP000011546"/>
    </source>
</evidence>
<dbReference type="RefSeq" id="WP_008849478.1">
    <property type="nucleotide sequence ID" value="NZ_AOJH01000083.1"/>
</dbReference>
<reference evidence="2 3" key="1">
    <citation type="journal article" date="2014" name="PLoS Genet.">
        <title>Phylogenetically driven sequencing of extremely halophilic archaea reveals strategies for static and dynamic osmo-response.</title>
        <authorList>
            <person name="Becker E.A."/>
            <person name="Seitzer P.M."/>
            <person name="Tritt A."/>
            <person name="Larsen D."/>
            <person name="Krusor M."/>
            <person name="Yao A.I."/>
            <person name="Wu D."/>
            <person name="Madern D."/>
            <person name="Eisen J.A."/>
            <person name="Darling A.E."/>
            <person name="Facciotti M.T."/>
        </authorList>
    </citation>
    <scope>NUCLEOTIDE SEQUENCE [LARGE SCALE GENOMIC DNA]</scope>
    <source>
        <strain evidence="2 3">JCM 14978</strain>
    </source>
</reference>
<dbReference type="PATRIC" id="fig|1230456.3.peg.2795"/>
<dbReference type="EMBL" id="AOJH01000083">
    <property type="protein sequence ID" value="EMA59920.1"/>
    <property type="molecule type" value="Genomic_DNA"/>
</dbReference>
<feature type="transmembrane region" description="Helical" evidence="1">
    <location>
        <begin position="12"/>
        <end position="32"/>
    </location>
</feature>
<dbReference type="STRING" id="1230456.C468_14048"/>
<proteinExistence type="predicted"/>